<evidence type="ECO:0008006" key="4">
    <source>
        <dbReference type="Google" id="ProtNLM"/>
    </source>
</evidence>
<accession>A0A3B1DI98</accession>
<dbReference type="EMBL" id="UOGK01000009">
    <property type="protein sequence ID" value="VAX35794.1"/>
    <property type="molecule type" value="Genomic_DNA"/>
</dbReference>
<feature type="transmembrane region" description="Helical" evidence="2">
    <location>
        <begin position="20"/>
        <end position="38"/>
    </location>
</feature>
<keyword evidence="2" id="KW-1133">Transmembrane helix</keyword>
<evidence type="ECO:0000313" key="3">
    <source>
        <dbReference type="EMBL" id="VAX35794.1"/>
    </source>
</evidence>
<dbReference type="SUPFAM" id="SSF56059">
    <property type="entry name" value="Glutathione synthetase ATP-binding domain-like"/>
    <property type="match status" value="1"/>
</dbReference>
<feature type="region of interest" description="Disordered" evidence="1">
    <location>
        <begin position="169"/>
        <end position="205"/>
    </location>
</feature>
<reference evidence="3" key="1">
    <citation type="submission" date="2018-06" db="EMBL/GenBank/DDBJ databases">
        <authorList>
            <person name="Zhirakovskaya E."/>
        </authorList>
    </citation>
    <scope>NUCLEOTIDE SEQUENCE</scope>
</reference>
<evidence type="ECO:0000256" key="2">
    <source>
        <dbReference type="SAM" id="Phobius"/>
    </source>
</evidence>
<keyword evidence="2" id="KW-0472">Membrane</keyword>
<name>A0A3B1DI98_9ZZZZ</name>
<sequence length="284" mass="31270">MPATQRLKTALYRCRHHEFWPGWIYYLPLLPWCTWLALRHRGLMSFTCANPAIPCGGGVVGESKHDILTALAPVGEALLAAVLLEPDTPAVRFAALKAAMRDGRLPPDYPVVLKPDTGQRGYGVRIAHNDADAKDYLTHMHRPVIAQAYHPGPIEIGVSWVRTIPKEPVNTQGDDLSNSQGNRLSHLQGGGLSSPRRLPNTHPHPLGRIFSLTIKHFPAIQGDGTHTLEHLITQHPRYRCQASVLLARLGDRQHDIPKAGEHISLGSIGNHSQGAIFRDAAEHI</sequence>
<feature type="compositionally biased region" description="Polar residues" evidence="1">
    <location>
        <begin position="169"/>
        <end position="185"/>
    </location>
</feature>
<protein>
    <recommendedName>
        <fullName evidence="4">ATP-grasp domain-containing protein</fullName>
    </recommendedName>
</protein>
<gene>
    <name evidence="3" type="ORF">MNBD_PLANCTO03-1245</name>
</gene>
<evidence type="ECO:0000256" key="1">
    <source>
        <dbReference type="SAM" id="MobiDB-lite"/>
    </source>
</evidence>
<dbReference type="AlphaFoldDB" id="A0A3B1DI98"/>
<proteinExistence type="predicted"/>
<feature type="non-terminal residue" evidence="3">
    <location>
        <position position="284"/>
    </location>
</feature>
<keyword evidence="2" id="KW-0812">Transmembrane</keyword>
<organism evidence="3">
    <name type="scientific">hydrothermal vent metagenome</name>
    <dbReference type="NCBI Taxonomy" id="652676"/>
    <lineage>
        <taxon>unclassified sequences</taxon>
        <taxon>metagenomes</taxon>
        <taxon>ecological metagenomes</taxon>
    </lineage>
</organism>